<organism evidence="1 2">
    <name type="scientific">Pedobacter metabolipauper</name>
    <dbReference type="NCBI Taxonomy" id="425513"/>
    <lineage>
        <taxon>Bacteria</taxon>
        <taxon>Pseudomonadati</taxon>
        <taxon>Bacteroidota</taxon>
        <taxon>Sphingobacteriia</taxon>
        <taxon>Sphingobacteriales</taxon>
        <taxon>Sphingobacteriaceae</taxon>
        <taxon>Pedobacter</taxon>
    </lineage>
</organism>
<dbReference type="EMBL" id="SNYC01000006">
    <property type="protein sequence ID" value="TDQ07690.1"/>
    <property type="molecule type" value="Genomic_DNA"/>
</dbReference>
<proteinExistence type="predicted"/>
<reference evidence="1 2" key="1">
    <citation type="submission" date="2019-03" db="EMBL/GenBank/DDBJ databases">
        <title>Genomic Encyclopedia of Archaeal and Bacterial Type Strains, Phase II (KMG-II): from individual species to whole genera.</title>
        <authorList>
            <person name="Goeker M."/>
        </authorList>
    </citation>
    <scope>NUCLEOTIDE SEQUENCE [LARGE SCALE GENOMIC DNA]</scope>
    <source>
        <strain evidence="1 2">DSM 19035</strain>
    </source>
</reference>
<evidence type="ECO:0000313" key="1">
    <source>
        <dbReference type="EMBL" id="TDQ07690.1"/>
    </source>
</evidence>
<gene>
    <name evidence="1" type="ORF">ATK78_3818</name>
</gene>
<dbReference type="Proteomes" id="UP000295620">
    <property type="component" value="Unassembled WGS sequence"/>
</dbReference>
<dbReference type="OrthoDB" id="663319at2"/>
<sequence>MSYNEYCCYKDHIIFLKEKNIENPINVLDEVYSNRSVENLQSDLWNLFWTIFKADEWRKYDPQYLYKTYKVLVKLIDALWLVNAYSPGISEVIKPEKDVPSVSLMRTFNLVFQHHTNDEAEFNGLEKEKTTFLTNFYDKYSIGFIKSNLLNYLQIGIDASYMHADKYDYFDLQEFNVISEFLSLSDLIEEGFHIYKKLSLSTAKLGTNTELIYAIDRDHPTHLHAEAIALPSLAVDDLHRYSLDINNMKPSLNIWKALLYKTDFWKKAANPGNLLYYQLCLSKLIDGVWLQIQAGELDRIENNHAAKEGDLSKTINNNQEVKRLFGTIKEFFEIRPMHEWKLLLEKWLDCALSNTFILESEKDQTDLDFKQILKFIEASYLFTFFLADTKNSNS</sequence>
<protein>
    <submittedName>
        <fullName evidence="1">Uncharacterized protein</fullName>
    </submittedName>
</protein>
<keyword evidence="2" id="KW-1185">Reference proteome</keyword>
<dbReference type="AlphaFoldDB" id="A0A4R6SRP7"/>
<comment type="caution">
    <text evidence="1">The sequence shown here is derived from an EMBL/GenBank/DDBJ whole genome shotgun (WGS) entry which is preliminary data.</text>
</comment>
<name>A0A4R6SRP7_9SPHI</name>
<dbReference type="RefSeq" id="WP_133577627.1">
    <property type="nucleotide sequence ID" value="NZ_SNYC01000006.1"/>
</dbReference>
<evidence type="ECO:0000313" key="2">
    <source>
        <dbReference type="Proteomes" id="UP000295620"/>
    </source>
</evidence>
<accession>A0A4R6SRP7</accession>